<proteinExistence type="predicted"/>
<protein>
    <submittedName>
        <fullName evidence="1">Uncharacterized protein</fullName>
    </submittedName>
</protein>
<name>A0A3L6EKV7_MAIZE</name>
<gene>
    <name evidence="1" type="ORF">Zm00014a_022719</name>
</gene>
<comment type="caution">
    <text evidence="1">The sequence shown here is derived from an EMBL/GenBank/DDBJ whole genome shotgun (WGS) entry which is preliminary data.</text>
</comment>
<organism evidence="1">
    <name type="scientific">Zea mays</name>
    <name type="common">Maize</name>
    <dbReference type="NCBI Taxonomy" id="4577"/>
    <lineage>
        <taxon>Eukaryota</taxon>
        <taxon>Viridiplantae</taxon>
        <taxon>Streptophyta</taxon>
        <taxon>Embryophyta</taxon>
        <taxon>Tracheophyta</taxon>
        <taxon>Spermatophyta</taxon>
        <taxon>Magnoliopsida</taxon>
        <taxon>Liliopsida</taxon>
        <taxon>Poales</taxon>
        <taxon>Poaceae</taxon>
        <taxon>PACMAD clade</taxon>
        <taxon>Panicoideae</taxon>
        <taxon>Andropogonodae</taxon>
        <taxon>Andropogoneae</taxon>
        <taxon>Tripsacinae</taxon>
        <taxon>Zea</taxon>
    </lineage>
</organism>
<evidence type="ECO:0000313" key="1">
    <source>
        <dbReference type="EMBL" id="PWZ21183.1"/>
    </source>
</evidence>
<reference evidence="1" key="1">
    <citation type="journal article" date="2018" name="Nat. Genet.">
        <title>Extensive intraspecific gene order and gene structural variations between Mo17 and other maize genomes.</title>
        <authorList>
            <person name="Sun S."/>
            <person name="Zhou Y."/>
            <person name="Chen J."/>
            <person name="Shi J."/>
            <person name="Zhao H."/>
            <person name="Zhao H."/>
            <person name="Song W."/>
            <person name="Zhang M."/>
            <person name="Cui Y."/>
            <person name="Dong X."/>
            <person name="Liu H."/>
            <person name="Ma X."/>
            <person name="Jiao Y."/>
            <person name="Wang B."/>
            <person name="Wei X."/>
            <person name="Stein J.C."/>
            <person name="Glaubitz J.C."/>
            <person name="Lu F."/>
            <person name="Yu G."/>
            <person name="Liang C."/>
            <person name="Fengler K."/>
            <person name="Li B."/>
            <person name="Rafalski A."/>
            <person name="Schnable P.S."/>
            <person name="Ware D.H."/>
            <person name="Buckler E.S."/>
            <person name="Lai J."/>
        </authorList>
    </citation>
    <scope>NUCLEOTIDE SEQUENCE [LARGE SCALE GENOMIC DNA]</scope>
    <source>
        <tissue evidence="1">Seedling</tissue>
    </source>
</reference>
<dbReference type="EMBL" id="NCVQ01000006">
    <property type="protein sequence ID" value="PWZ21183.1"/>
    <property type="molecule type" value="Genomic_DNA"/>
</dbReference>
<dbReference type="Proteomes" id="UP000251960">
    <property type="component" value="Chromosome 5"/>
</dbReference>
<dbReference type="AlphaFoldDB" id="A0A3L6EKV7"/>
<sequence length="89" mass="10432">MARDTRETQDLLMMLSFVTDGRSTNTRIGTRGRLPSAHHHHHPFGSCFMEKAETEDRFGASLFLFAEMVRLQRFVPVDWNKQDDRVAHW</sequence>
<accession>A0A3L6EKV7</accession>